<name>A0A9C6X0R6_FRAOC</name>
<keyword evidence="2" id="KW-0812">Transmembrane</keyword>
<dbReference type="GeneID" id="113214159"/>
<dbReference type="AlphaFoldDB" id="A0A9C6X0R6"/>
<feature type="compositionally biased region" description="Acidic residues" evidence="1">
    <location>
        <begin position="56"/>
        <end position="72"/>
    </location>
</feature>
<protein>
    <submittedName>
        <fullName evidence="5">Uncharacterized protein LOC113214159 isoform X1</fullName>
    </submittedName>
</protein>
<feature type="compositionally biased region" description="Low complexity" evidence="1">
    <location>
        <begin position="406"/>
        <end position="442"/>
    </location>
</feature>
<feature type="compositionally biased region" description="Pro residues" evidence="1">
    <location>
        <begin position="384"/>
        <end position="393"/>
    </location>
</feature>
<organism evidence="4 5">
    <name type="scientific">Frankliniella occidentalis</name>
    <name type="common">Western flower thrips</name>
    <name type="synonym">Euthrips occidentalis</name>
    <dbReference type="NCBI Taxonomy" id="133901"/>
    <lineage>
        <taxon>Eukaryota</taxon>
        <taxon>Metazoa</taxon>
        <taxon>Ecdysozoa</taxon>
        <taxon>Arthropoda</taxon>
        <taxon>Hexapoda</taxon>
        <taxon>Insecta</taxon>
        <taxon>Pterygota</taxon>
        <taxon>Neoptera</taxon>
        <taxon>Paraneoptera</taxon>
        <taxon>Thysanoptera</taxon>
        <taxon>Terebrantia</taxon>
        <taxon>Thripoidea</taxon>
        <taxon>Thripidae</taxon>
        <taxon>Frankliniella</taxon>
    </lineage>
</organism>
<dbReference type="KEGG" id="foc:113214159"/>
<feature type="signal peptide" evidence="3">
    <location>
        <begin position="1"/>
        <end position="45"/>
    </location>
</feature>
<evidence type="ECO:0000313" key="4">
    <source>
        <dbReference type="Proteomes" id="UP000504606"/>
    </source>
</evidence>
<evidence type="ECO:0000313" key="5">
    <source>
        <dbReference type="RefSeq" id="XP_052126393.1"/>
    </source>
</evidence>
<keyword evidence="4" id="KW-1185">Reference proteome</keyword>
<proteinExistence type="predicted"/>
<feature type="region of interest" description="Disordered" evidence="1">
    <location>
        <begin position="48"/>
        <end position="82"/>
    </location>
</feature>
<feature type="compositionally biased region" description="Pro residues" evidence="1">
    <location>
        <begin position="1"/>
        <end position="10"/>
    </location>
</feature>
<dbReference type="Proteomes" id="UP000504606">
    <property type="component" value="Unplaced"/>
</dbReference>
<evidence type="ECO:0000256" key="3">
    <source>
        <dbReference type="SAM" id="SignalP"/>
    </source>
</evidence>
<feature type="compositionally biased region" description="Pro residues" evidence="1">
    <location>
        <begin position="364"/>
        <end position="376"/>
    </location>
</feature>
<feature type="transmembrane region" description="Helical" evidence="2">
    <location>
        <begin position="190"/>
        <end position="212"/>
    </location>
</feature>
<reference evidence="5" key="1">
    <citation type="submission" date="2025-08" db="UniProtKB">
        <authorList>
            <consortium name="RefSeq"/>
        </authorList>
    </citation>
    <scope>IDENTIFICATION</scope>
    <source>
        <tissue evidence="5">Whole organism</tissue>
    </source>
</reference>
<feature type="region of interest" description="Disordered" evidence="1">
    <location>
        <begin position="262"/>
        <end position="299"/>
    </location>
</feature>
<keyword evidence="2" id="KW-0472">Membrane</keyword>
<gene>
    <name evidence="5" type="primary">LOC113214159</name>
</gene>
<feature type="chain" id="PRO_5039587871" evidence="3">
    <location>
        <begin position="46"/>
        <end position="473"/>
    </location>
</feature>
<evidence type="ECO:0000256" key="1">
    <source>
        <dbReference type="SAM" id="MobiDB-lite"/>
    </source>
</evidence>
<evidence type="ECO:0000256" key="2">
    <source>
        <dbReference type="SAM" id="Phobius"/>
    </source>
</evidence>
<feature type="compositionally biased region" description="Low complexity" evidence="1">
    <location>
        <begin position="266"/>
        <end position="299"/>
    </location>
</feature>
<sequence>MCPAPVPWPGPGRDTWPSAPGRPRPARPLLLLLLLVCLGCTMTRAGPGSPLHHDEYDEDDGPSPAEDHEDYSENGNHTEPPLGSTLGGPCADSCSPSLLHVRCRARRCECESRYPVELGPTRGCATPAGLGEQCLYQAACQHWDAHSRCTQVEHNALCQCEPGFHTVSRAGRRSFCSEDLVLLTADLPTLLGVATGIALFTGVICFVLRLFVGGRPRDHFANANLAPSHILFSSDTGSEMSLRQLTAGKMALSLCPAGPSRLPLTGRSASRSGSQRSVSGSLRGSLRGSQCGSQHAHGLHGLQGHGGVLVPSSGAARAAALLLMSTAPNHNTHSEDDDDDEDGDADEDEDEDDEDDENVDDSHPPPVPTSTPPPLTPVEVRPAPTSPLTPPDPGEGADTGQGSGRAPQGSQGSQGDSLAGSLAGSLASSLAGSAPASCSSSPTHQASRTRPSLGPSPGEGSGECRAARPSTRC</sequence>
<keyword evidence="3" id="KW-0732">Signal</keyword>
<accession>A0A9C6X0R6</accession>
<keyword evidence="2" id="KW-1133">Transmembrane helix</keyword>
<feature type="region of interest" description="Disordered" evidence="1">
    <location>
        <begin position="1"/>
        <end position="21"/>
    </location>
</feature>
<feature type="region of interest" description="Disordered" evidence="1">
    <location>
        <begin position="328"/>
        <end position="473"/>
    </location>
</feature>
<dbReference type="RefSeq" id="XP_052126393.1">
    <property type="nucleotide sequence ID" value="XM_052270433.1"/>
</dbReference>
<feature type="compositionally biased region" description="Acidic residues" evidence="1">
    <location>
        <begin position="335"/>
        <end position="359"/>
    </location>
</feature>
<dbReference type="OrthoDB" id="6345081at2759"/>